<comment type="caution">
    <text evidence="2">The sequence shown here is derived from an EMBL/GenBank/DDBJ whole genome shotgun (WGS) entry which is preliminary data.</text>
</comment>
<protein>
    <recommendedName>
        <fullName evidence="1">PA domain-containing protein</fullName>
    </recommendedName>
</protein>
<proteinExistence type="predicted"/>
<name>A0A812NX60_9DINO</name>
<accession>A0A812NX60</accession>
<dbReference type="OrthoDB" id="10013407at2759"/>
<reference evidence="2" key="1">
    <citation type="submission" date="2021-02" db="EMBL/GenBank/DDBJ databases">
        <authorList>
            <person name="Dougan E. K."/>
            <person name="Rhodes N."/>
            <person name="Thang M."/>
            <person name="Chan C."/>
        </authorList>
    </citation>
    <scope>NUCLEOTIDE SEQUENCE</scope>
</reference>
<dbReference type="AlphaFoldDB" id="A0A812NX60"/>
<dbReference type="Pfam" id="PF02225">
    <property type="entry name" value="PA"/>
    <property type="match status" value="1"/>
</dbReference>
<dbReference type="EMBL" id="CAJNDS010002125">
    <property type="protein sequence ID" value="CAE7340615.1"/>
    <property type="molecule type" value="Genomic_DNA"/>
</dbReference>
<sequence>MGFEEATADHAPTVVAVGTADFLEVNGQEPLGCVAADWSERLLRLRCKSEVGVLCEAPAHYSQRNEYGLHSWGPEAQGKVVVAVRGEVEFETLARRAEDSGAVGIVIIDNEDEWETDFEMTLDDPHRPPPAVPAVLVPKTARSRLRDGLQVRVVRRIERNLASNEEKLLQFMRLRGVEVGLQLQ</sequence>
<keyword evidence="3" id="KW-1185">Reference proteome</keyword>
<dbReference type="SUPFAM" id="SSF52025">
    <property type="entry name" value="PA domain"/>
    <property type="match status" value="1"/>
</dbReference>
<dbReference type="Proteomes" id="UP000604046">
    <property type="component" value="Unassembled WGS sequence"/>
</dbReference>
<feature type="domain" description="PA" evidence="1">
    <location>
        <begin position="61"/>
        <end position="141"/>
    </location>
</feature>
<dbReference type="Gene3D" id="3.50.30.30">
    <property type="match status" value="1"/>
</dbReference>
<evidence type="ECO:0000259" key="1">
    <source>
        <dbReference type="Pfam" id="PF02225"/>
    </source>
</evidence>
<organism evidence="2 3">
    <name type="scientific">Symbiodinium natans</name>
    <dbReference type="NCBI Taxonomy" id="878477"/>
    <lineage>
        <taxon>Eukaryota</taxon>
        <taxon>Sar</taxon>
        <taxon>Alveolata</taxon>
        <taxon>Dinophyceae</taxon>
        <taxon>Suessiales</taxon>
        <taxon>Symbiodiniaceae</taxon>
        <taxon>Symbiodinium</taxon>
    </lineage>
</organism>
<dbReference type="InterPro" id="IPR003137">
    <property type="entry name" value="PA_domain"/>
</dbReference>
<evidence type="ECO:0000313" key="3">
    <source>
        <dbReference type="Proteomes" id="UP000604046"/>
    </source>
</evidence>
<evidence type="ECO:0000313" key="2">
    <source>
        <dbReference type="EMBL" id="CAE7340615.1"/>
    </source>
</evidence>
<dbReference type="CDD" id="cd00538">
    <property type="entry name" value="PA"/>
    <property type="match status" value="1"/>
</dbReference>
<gene>
    <name evidence="2" type="ORF">SNAT2548_LOCUS17820</name>
</gene>
<dbReference type="InterPro" id="IPR046450">
    <property type="entry name" value="PA_dom_sf"/>
</dbReference>